<name>A0A8J0UGD6_XENLA</name>
<dbReference type="RefSeq" id="XP_018102868.1">
    <property type="nucleotide sequence ID" value="XM_018247379.2"/>
</dbReference>
<dbReference type="InterPro" id="IPR026133">
    <property type="entry name" value="Tastin"/>
</dbReference>
<feature type="compositionally biased region" description="Polar residues" evidence="1">
    <location>
        <begin position="485"/>
        <end position="502"/>
    </location>
</feature>
<feature type="compositionally biased region" description="Polar residues" evidence="1">
    <location>
        <begin position="539"/>
        <end position="549"/>
    </location>
</feature>
<dbReference type="GeneID" id="108708554"/>
<feature type="region of interest" description="Disordered" evidence="1">
    <location>
        <begin position="383"/>
        <end position="405"/>
    </location>
</feature>
<feature type="region of interest" description="Disordered" evidence="1">
    <location>
        <begin position="1"/>
        <end position="43"/>
    </location>
</feature>
<reference evidence="3" key="1">
    <citation type="submission" date="2025-08" db="UniProtKB">
        <authorList>
            <consortium name="RefSeq"/>
        </authorList>
    </citation>
    <scope>IDENTIFICATION</scope>
    <source>
        <strain evidence="3">J_2021</strain>
        <tissue evidence="3">Erythrocytes</tissue>
    </source>
</reference>
<feature type="region of interest" description="Disordered" evidence="1">
    <location>
        <begin position="254"/>
        <end position="277"/>
    </location>
</feature>
<feature type="region of interest" description="Disordered" evidence="1">
    <location>
        <begin position="319"/>
        <end position="344"/>
    </location>
</feature>
<dbReference type="Proteomes" id="UP000186698">
    <property type="component" value="Chromosome 2L"/>
</dbReference>
<feature type="region of interest" description="Disordered" evidence="1">
    <location>
        <begin position="530"/>
        <end position="572"/>
    </location>
</feature>
<keyword evidence="2" id="KW-1185">Reference proteome</keyword>
<feature type="compositionally biased region" description="Basic and acidic residues" evidence="1">
    <location>
        <begin position="1"/>
        <end position="11"/>
    </location>
</feature>
<feature type="compositionally biased region" description="Polar residues" evidence="1">
    <location>
        <begin position="383"/>
        <end position="403"/>
    </location>
</feature>
<feature type="compositionally biased region" description="Basic and acidic residues" evidence="1">
    <location>
        <begin position="323"/>
        <end position="344"/>
    </location>
</feature>
<sequence length="691" mass="74975">MQAVREAHVGSENKSSVIQKTSWEKGKENCMGPPPSCLPQSKEKQTIQANNLKVPQKSKLPVSLKTKPPPDFQKMHQAWQNQFQKGKAVSKKSCTRPRPFNLSQKGDKFQTASVTDVGHPVATSFKIKSPVAGLTGREPLSEVFHGHNNTTNSKDGPKVHFKADSAALNSILFNVGVSTAGGATGKLSLAQRIPIRMSSNAHPSSGKNIMVRNSMYTAACSHPASSLDSIPRFSWLPTKGTETRTLLKQYLKTENRPPDVSLHEHATSREKSAVPSQVNPVMQQMSVPMHTSYPSKEIFTKQNNGPELKSPVSRCELPVAAEKTSEEEKDLLKEPSEKQSADSKVEGFVADSQALASILSNTGATSISCGKLSLAQRVPLQSKNMPNKGNVGSSGSLTGQVTPKPSCGRVSVLAKDSVFSSCRVAQTPTDSPAYSARRIHNAKSPARIFSQERSVAFKQPVFPKTPRALALEMANKRLEAEHTDPQSSTKSTVRWADQTSPAPVSEDLGDEEPPLEKVVLRLFLDGECSGDTEERKQISESTPEPQVTTGDPAATDIHSKKETVVSESSAANPEATSQALSLHQPFASLCTLSCAQHMKANLPFSFLAHPAVQALKSSTLGSHSLSHIARLRLHATVSAKQRFWDTCLDEECAFYTSRGLSGTLRSYMNPVAFSLEKQEDLHFIPIPSEES</sequence>
<gene>
    <name evidence="3" type="primary">LOC108708554</name>
</gene>
<feature type="region of interest" description="Disordered" evidence="1">
    <location>
        <begin position="479"/>
        <end position="512"/>
    </location>
</feature>
<dbReference type="PANTHER" id="PTHR15289:SF3">
    <property type="entry name" value="TASTIN"/>
    <property type="match status" value="1"/>
</dbReference>
<accession>A0A8J0UGD6</accession>
<feature type="compositionally biased region" description="Basic and acidic residues" evidence="1">
    <location>
        <begin position="254"/>
        <end position="272"/>
    </location>
</feature>
<protein>
    <submittedName>
        <fullName evidence="3">Uncharacterized protein LOC108708554 isoform X1</fullName>
    </submittedName>
</protein>
<organism evidence="2 3">
    <name type="scientific">Xenopus laevis</name>
    <name type="common">African clawed frog</name>
    <dbReference type="NCBI Taxonomy" id="8355"/>
    <lineage>
        <taxon>Eukaryota</taxon>
        <taxon>Metazoa</taxon>
        <taxon>Chordata</taxon>
        <taxon>Craniata</taxon>
        <taxon>Vertebrata</taxon>
        <taxon>Euteleostomi</taxon>
        <taxon>Amphibia</taxon>
        <taxon>Batrachia</taxon>
        <taxon>Anura</taxon>
        <taxon>Pipoidea</taxon>
        <taxon>Pipidae</taxon>
        <taxon>Xenopodinae</taxon>
        <taxon>Xenopus</taxon>
        <taxon>Xenopus</taxon>
    </lineage>
</organism>
<dbReference type="KEGG" id="xla:108708554"/>
<dbReference type="OrthoDB" id="8722817at2759"/>
<feature type="compositionally biased region" description="Polar residues" evidence="1">
    <location>
        <begin position="12"/>
        <end position="21"/>
    </location>
</feature>
<evidence type="ECO:0000256" key="1">
    <source>
        <dbReference type="SAM" id="MobiDB-lite"/>
    </source>
</evidence>
<proteinExistence type="predicted"/>
<dbReference type="PANTHER" id="PTHR15289">
    <property type="entry name" value="TASTIN"/>
    <property type="match status" value="1"/>
</dbReference>
<dbReference type="CTD" id="108708554"/>
<dbReference type="AlphaFoldDB" id="A0A8J0UGD6"/>
<feature type="region of interest" description="Disordered" evidence="1">
    <location>
        <begin position="85"/>
        <end position="104"/>
    </location>
</feature>
<evidence type="ECO:0000313" key="3">
    <source>
        <dbReference type="RefSeq" id="XP_018102868.1"/>
    </source>
</evidence>
<evidence type="ECO:0000313" key="2">
    <source>
        <dbReference type="Proteomes" id="UP000186698"/>
    </source>
</evidence>